<comment type="caution">
    <text evidence="2">The sequence shown here is derived from an EMBL/GenBank/DDBJ whole genome shotgun (WGS) entry which is preliminary data.</text>
</comment>
<reference evidence="2 3" key="1">
    <citation type="submission" date="2019-03" db="EMBL/GenBank/DDBJ databases">
        <title>Genome Sequencing and Assembly of Various Microbes Isolated from Partially Reclaimed Soil and Acid Mine Drainage (AMD) Site.</title>
        <authorList>
            <person name="Steinbock B."/>
            <person name="Bechtold R."/>
            <person name="Sevigny J.L."/>
            <person name="Thomas D."/>
            <person name="Cuthill L.R."/>
            <person name="Aveiro Johannsen E.J."/>
            <person name="Thomas K."/>
            <person name="Ghosh A."/>
        </authorList>
    </citation>
    <scope>NUCLEOTIDE SEQUENCE [LARGE SCALE GENOMIC DNA]</scope>
    <source>
        <strain evidence="2 3">S-A1</strain>
    </source>
</reference>
<gene>
    <name evidence="2" type="ORF">E2R57_11965</name>
</gene>
<organism evidence="2 3">
    <name type="scientific">Arthrobacter nitrophenolicus</name>
    <dbReference type="NCBI Taxonomy" id="683150"/>
    <lineage>
        <taxon>Bacteria</taxon>
        <taxon>Bacillati</taxon>
        <taxon>Actinomycetota</taxon>
        <taxon>Actinomycetes</taxon>
        <taxon>Micrococcales</taxon>
        <taxon>Micrococcaceae</taxon>
        <taxon>Arthrobacter</taxon>
    </lineage>
</organism>
<dbReference type="RefSeq" id="WP_133349383.1">
    <property type="nucleotide sequence ID" value="NZ_SMZQ01000006.1"/>
</dbReference>
<evidence type="ECO:0000313" key="3">
    <source>
        <dbReference type="Proteomes" id="UP000294621"/>
    </source>
</evidence>
<name>A0A4R5Y0E3_9MICC</name>
<evidence type="ECO:0000313" key="2">
    <source>
        <dbReference type="EMBL" id="TDL36662.1"/>
    </source>
</evidence>
<dbReference type="OrthoDB" id="4950478at2"/>
<feature type="region of interest" description="Disordered" evidence="1">
    <location>
        <begin position="1"/>
        <end position="26"/>
    </location>
</feature>
<feature type="compositionally biased region" description="Basic and acidic residues" evidence="1">
    <location>
        <begin position="1"/>
        <end position="11"/>
    </location>
</feature>
<sequence length="72" mass="7700">MKRIALLKERQAGNAGNASSTATGSHCPVSGLWSPDHDPHTVLSFFEGHVFPAFDGVPTVWRRRPSGIASAN</sequence>
<dbReference type="AlphaFoldDB" id="A0A4R5Y0E3"/>
<dbReference type="EMBL" id="SMZQ01000006">
    <property type="protein sequence ID" value="TDL36662.1"/>
    <property type="molecule type" value="Genomic_DNA"/>
</dbReference>
<dbReference type="Proteomes" id="UP000294621">
    <property type="component" value="Unassembled WGS sequence"/>
</dbReference>
<proteinExistence type="predicted"/>
<feature type="compositionally biased region" description="Polar residues" evidence="1">
    <location>
        <begin position="14"/>
        <end position="24"/>
    </location>
</feature>
<protein>
    <submittedName>
        <fullName evidence="2">Uncharacterized protein</fullName>
    </submittedName>
</protein>
<accession>A0A4R5Y0E3</accession>
<evidence type="ECO:0000256" key="1">
    <source>
        <dbReference type="SAM" id="MobiDB-lite"/>
    </source>
</evidence>